<evidence type="ECO:0000313" key="6">
    <source>
        <dbReference type="RefSeq" id="XP_011312147.1"/>
    </source>
</evidence>
<evidence type="ECO:0000313" key="3">
    <source>
        <dbReference type="EMBL" id="JAG72687.1"/>
    </source>
</evidence>
<evidence type="ECO:0000256" key="1">
    <source>
        <dbReference type="SAM" id="SignalP"/>
    </source>
</evidence>
<dbReference type="EMBL" id="GBYB01002920">
    <property type="protein sequence ID" value="JAG72687.1"/>
    <property type="molecule type" value="Transcribed_RNA"/>
</dbReference>
<dbReference type="RefSeq" id="XP_011312147.1">
    <property type="nucleotide sequence ID" value="XM_011313845.1"/>
</dbReference>
<dbReference type="AlphaFoldDB" id="A0A0C9R4N6"/>
<reference evidence="5 6" key="2">
    <citation type="submission" date="2025-04" db="UniProtKB">
        <authorList>
            <consortium name="RefSeq"/>
        </authorList>
    </citation>
    <scope>IDENTIFICATION</scope>
    <source>
        <strain evidence="5 6">USDA-PBARC FA_bdor</strain>
        <tissue evidence="5 6">Whole organism</tissue>
    </source>
</reference>
<proteinExistence type="predicted"/>
<accession>A0A9R1U7T0</accession>
<reference evidence="3" key="1">
    <citation type="submission" date="2015-01" db="EMBL/GenBank/DDBJ databases">
        <title>Transcriptome Assembly of Fopius arisanus.</title>
        <authorList>
            <person name="Geib S."/>
        </authorList>
    </citation>
    <scope>NUCLEOTIDE SEQUENCE</scope>
</reference>
<keyword evidence="4" id="KW-1185">Reference proteome</keyword>
<name>A0A0C9R4N6_9HYME</name>
<dbReference type="EMBL" id="GBYB01001938">
    <property type="protein sequence ID" value="JAG71705.1"/>
    <property type="molecule type" value="Transcribed_RNA"/>
</dbReference>
<dbReference type="OrthoDB" id="6340809at2759"/>
<gene>
    <name evidence="3" type="primary">tyrS_2</name>
    <name evidence="5 6" type="synonym">LOC105271993</name>
    <name evidence="2" type="synonym">tyrS_1</name>
    <name evidence="3" type="ORF">g.64255</name>
    <name evidence="2" type="ORF">g.64256</name>
</gene>
<dbReference type="KEGG" id="fas:105271993"/>
<evidence type="ECO:0000313" key="2">
    <source>
        <dbReference type="EMBL" id="JAG71705.1"/>
    </source>
</evidence>
<keyword evidence="1" id="KW-0732">Signal</keyword>
<accession>A0A9R1U9A3</accession>
<evidence type="ECO:0000313" key="4">
    <source>
        <dbReference type="Proteomes" id="UP000694866"/>
    </source>
</evidence>
<protein>
    <submittedName>
        <fullName evidence="2">TyrS_1 protein</fullName>
    </submittedName>
    <submittedName>
        <fullName evidence="3">TyrS_2 protein</fullName>
    </submittedName>
    <submittedName>
        <fullName evidence="5 6">Uncharacterized protein isoform X1</fullName>
    </submittedName>
</protein>
<dbReference type="GeneID" id="105271993"/>
<organism evidence="3">
    <name type="scientific">Fopius arisanus</name>
    <dbReference type="NCBI Taxonomy" id="64838"/>
    <lineage>
        <taxon>Eukaryota</taxon>
        <taxon>Metazoa</taxon>
        <taxon>Ecdysozoa</taxon>
        <taxon>Arthropoda</taxon>
        <taxon>Hexapoda</taxon>
        <taxon>Insecta</taxon>
        <taxon>Pterygota</taxon>
        <taxon>Neoptera</taxon>
        <taxon>Endopterygota</taxon>
        <taxon>Hymenoptera</taxon>
        <taxon>Apocrita</taxon>
        <taxon>Ichneumonoidea</taxon>
        <taxon>Braconidae</taxon>
        <taxon>Opiinae</taxon>
        <taxon>Fopius</taxon>
    </lineage>
</organism>
<feature type="chain" id="PRO_5007394610" evidence="1">
    <location>
        <begin position="23"/>
        <end position="129"/>
    </location>
</feature>
<dbReference type="Proteomes" id="UP000694866">
    <property type="component" value="Unplaced"/>
</dbReference>
<dbReference type="RefSeq" id="XP_011312146.1">
    <property type="nucleotide sequence ID" value="XM_011313844.1"/>
</dbReference>
<accession>A0A0C9R4N6</accession>
<feature type="signal peptide" evidence="1">
    <location>
        <begin position="1"/>
        <end position="22"/>
    </location>
</feature>
<evidence type="ECO:0000313" key="5">
    <source>
        <dbReference type="RefSeq" id="XP_011312146.1"/>
    </source>
</evidence>
<sequence length="129" mass="14810">MACLRVVAVLLVSVFYFTIIDGAAVRTDIFEDFPQIVPQEIKDERLRIEREATTPETTKNFCRSQPCGWVVYKQFTRQLQTFISNICTCSDSSFKCIRTDDDLSVSAYVYHCRQNTTAHDIEAPENTNL</sequence>